<keyword evidence="2" id="KW-0472">Membrane</keyword>
<accession>A0A939S4W4</accession>
<dbReference type="RefSeq" id="WP_208086216.1">
    <property type="nucleotide sequence ID" value="NZ_CP086136.1"/>
</dbReference>
<evidence type="ECO:0000313" key="3">
    <source>
        <dbReference type="EMBL" id="MBO1863801.1"/>
    </source>
</evidence>
<feature type="transmembrane region" description="Helical" evidence="2">
    <location>
        <begin position="12"/>
        <end position="31"/>
    </location>
</feature>
<reference evidence="4 5" key="2">
    <citation type="journal article" date="2022" name="Int. J. Syst. Evol. Microbiol.">
        <title>Strains of Bradyrhizobium barranii sp. nov. associated with legumes native to Canada are symbionts of soybeans and belong to different subspecies (subsp. barranii subsp. nov. and subsp. apii subsp. nov.) and symbiovars (sv. glycinearum and sv. septentrionale).</title>
        <authorList>
            <person name="Bromfield E.S.P."/>
            <person name="Cloutier S."/>
            <person name="Wasai-Hara S."/>
            <person name="Minamisawa K."/>
        </authorList>
    </citation>
    <scope>NUCLEOTIDE SEQUENCE [LARGE SCALE GENOMIC DNA]</scope>
    <source>
        <strain evidence="4 5">144S4</strain>
    </source>
</reference>
<proteinExistence type="predicted"/>
<feature type="coiled-coil region" evidence="1">
    <location>
        <begin position="37"/>
        <end position="81"/>
    </location>
</feature>
<evidence type="ECO:0000256" key="1">
    <source>
        <dbReference type="SAM" id="Coils"/>
    </source>
</evidence>
<evidence type="ECO:0000313" key="4">
    <source>
        <dbReference type="EMBL" id="UEM16579.1"/>
    </source>
</evidence>
<dbReference type="AlphaFoldDB" id="A0A939S4W4"/>
<sequence>MNWIKENWDKIIGVFLSLILGGVVGFFSATSKLGDDISELKTQIAISKNTLEEITRKVSELSAVNNRIQGIEIRLVSIEAQSIVIKSQTDIMLRTQIERLPPNAGTPQRR</sequence>
<evidence type="ECO:0000313" key="5">
    <source>
        <dbReference type="Proteomes" id="UP000664702"/>
    </source>
</evidence>
<gene>
    <name evidence="4" type="ORF">J4G43_021610</name>
    <name evidence="3" type="ORF">J4G43_23660</name>
</gene>
<keyword evidence="2" id="KW-0812">Transmembrane</keyword>
<reference evidence="3" key="1">
    <citation type="submission" date="2021-03" db="EMBL/GenBank/DDBJ databases">
        <title>Whole Genome Sequence of Bradyrhizobium sp. Strain 144S4.</title>
        <authorList>
            <person name="Bromfield E.S.P."/>
            <person name="Cloutier S."/>
        </authorList>
    </citation>
    <scope>NUCLEOTIDE SEQUENCE [LARGE SCALE GENOMIC DNA]</scope>
    <source>
        <strain evidence="3">144S4</strain>
    </source>
</reference>
<dbReference type="Proteomes" id="UP000664702">
    <property type="component" value="Chromosome"/>
</dbReference>
<evidence type="ECO:0000256" key="2">
    <source>
        <dbReference type="SAM" id="Phobius"/>
    </source>
</evidence>
<dbReference type="KEGG" id="bban:J4G43_021610"/>
<dbReference type="EMBL" id="JAGEMI010000001">
    <property type="protein sequence ID" value="MBO1863801.1"/>
    <property type="molecule type" value="Genomic_DNA"/>
</dbReference>
<protein>
    <submittedName>
        <fullName evidence="3">Uncharacterized protein</fullName>
    </submittedName>
</protein>
<name>A0A939S4W4_9BRAD</name>
<dbReference type="EMBL" id="CP086136">
    <property type="protein sequence ID" value="UEM16579.1"/>
    <property type="molecule type" value="Genomic_DNA"/>
</dbReference>
<keyword evidence="2" id="KW-1133">Transmembrane helix</keyword>
<organism evidence="3">
    <name type="scientific">Bradyrhizobium barranii subsp. barranii</name>
    <dbReference type="NCBI Taxonomy" id="2823807"/>
    <lineage>
        <taxon>Bacteria</taxon>
        <taxon>Pseudomonadati</taxon>
        <taxon>Pseudomonadota</taxon>
        <taxon>Alphaproteobacteria</taxon>
        <taxon>Hyphomicrobiales</taxon>
        <taxon>Nitrobacteraceae</taxon>
        <taxon>Bradyrhizobium</taxon>
        <taxon>Bradyrhizobium barranii</taxon>
    </lineage>
</organism>
<keyword evidence="1" id="KW-0175">Coiled coil</keyword>